<evidence type="ECO:0000256" key="2">
    <source>
        <dbReference type="ARBA" id="ARBA00022516"/>
    </source>
</evidence>
<evidence type="ECO:0000256" key="10">
    <source>
        <dbReference type="RuleBase" id="RU361115"/>
    </source>
</evidence>
<feature type="transmembrane region" description="Helical" evidence="10">
    <location>
        <begin position="142"/>
        <end position="163"/>
    </location>
</feature>
<evidence type="ECO:0000256" key="5">
    <source>
        <dbReference type="ARBA" id="ARBA00022832"/>
    </source>
</evidence>
<dbReference type="GO" id="GO:0034625">
    <property type="term" value="P:fatty acid elongation, monounsaturated fatty acid"/>
    <property type="evidence" value="ECO:0007669"/>
    <property type="project" value="TreeGrafter"/>
</dbReference>
<dbReference type="AlphaFoldDB" id="T1H945"/>
<dbReference type="EC" id="2.3.1.199" evidence="10"/>
<dbReference type="STRING" id="13249.T1H945"/>
<evidence type="ECO:0000256" key="1">
    <source>
        <dbReference type="ARBA" id="ARBA00004141"/>
    </source>
</evidence>
<dbReference type="GO" id="GO:0019367">
    <property type="term" value="P:fatty acid elongation, saturated fatty acid"/>
    <property type="evidence" value="ECO:0007669"/>
    <property type="project" value="TreeGrafter"/>
</dbReference>
<dbReference type="EMBL" id="ACPB03020703">
    <property type="status" value="NOT_ANNOTATED_CDS"/>
    <property type="molecule type" value="Genomic_DNA"/>
</dbReference>
<feature type="transmembrane region" description="Helical" evidence="10">
    <location>
        <begin position="61"/>
        <end position="85"/>
    </location>
</feature>
<sequence>MFNKIDFTLAAIFISDPRSNDLFLMSSPVPMAMLLIGYWYFVTKLGKDLMEHRKPFNLEKVMVIFNVAQSIINGVMGFQGIYYMFDKRFNLACEVVHDSYDPFYVRVFMVLRKNYHQITFLHVYHHIGMALGTWLIVKYLPGGHVCFFGTINCLVHMFMYVYYFLAAKYPSYKSVWWKRNITQLQMLQFFIVLVHHSQALLNPDCEYPKYLLVIFISQNFLMIYLFARFYYKAYLAPKKDKPIDKVKES</sequence>
<keyword evidence="7 10" id="KW-0443">Lipid metabolism</keyword>
<dbReference type="GO" id="GO:0042761">
    <property type="term" value="P:very long-chain fatty acid biosynthetic process"/>
    <property type="evidence" value="ECO:0007669"/>
    <property type="project" value="TreeGrafter"/>
</dbReference>
<comment type="similarity">
    <text evidence="10">Belongs to the ELO family.</text>
</comment>
<keyword evidence="12" id="KW-1185">Reference proteome</keyword>
<keyword evidence="9 10" id="KW-0275">Fatty acid biosynthesis</keyword>
<dbReference type="OMA" id="ASAWYPN"/>
<evidence type="ECO:0000313" key="12">
    <source>
        <dbReference type="Proteomes" id="UP000015103"/>
    </source>
</evidence>
<evidence type="ECO:0000256" key="3">
    <source>
        <dbReference type="ARBA" id="ARBA00022679"/>
    </source>
</evidence>
<dbReference type="PANTHER" id="PTHR11157:SF21">
    <property type="entry name" value="ELONGATION OF VERY LONG CHAIN FATTY ACIDS PROTEIN"/>
    <property type="match status" value="1"/>
</dbReference>
<feature type="transmembrane region" description="Helical" evidence="10">
    <location>
        <begin position="207"/>
        <end position="231"/>
    </location>
</feature>
<dbReference type="InterPro" id="IPR030457">
    <property type="entry name" value="ELO_CS"/>
</dbReference>
<keyword evidence="6 10" id="KW-1133">Transmembrane helix</keyword>
<evidence type="ECO:0000256" key="7">
    <source>
        <dbReference type="ARBA" id="ARBA00023098"/>
    </source>
</evidence>
<feature type="transmembrane region" description="Helical" evidence="10">
    <location>
        <begin position="21"/>
        <end position="41"/>
    </location>
</feature>
<dbReference type="InterPro" id="IPR002076">
    <property type="entry name" value="ELO_fam"/>
</dbReference>
<dbReference type="PANTHER" id="PTHR11157">
    <property type="entry name" value="FATTY ACID ACYL TRANSFERASE-RELATED"/>
    <property type="match status" value="1"/>
</dbReference>
<comment type="subcellular location">
    <subcellularLocation>
        <location evidence="1">Membrane</location>
        <topology evidence="1">Multi-pass membrane protein</topology>
    </subcellularLocation>
</comment>
<evidence type="ECO:0000256" key="9">
    <source>
        <dbReference type="ARBA" id="ARBA00023160"/>
    </source>
</evidence>
<evidence type="ECO:0000256" key="4">
    <source>
        <dbReference type="ARBA" id="ARBA00022692"/>
    </source>
</evidence>
<reference evidence="11" key="1">
    <citation type="submission" date="2015-05" db="UniProtKB">
        <authorList>
            <consortium name="EnsemblMetazoa"/>
        </authorList>
    </citation>
    <scope>IDENTIFICATION</scope>
</reference>
<evidence type="ECO:0000313" key="11">
    <source>
        <dbReference type="EnsemblMetazoa" id="RPRC000545-PA"/>
    </source>
</evidence>
<keyword evidence="3 10" id="KW-0808">Transferase</keyword>
<name>T1H945_RHOPR</name>
<keyword evidence="2 10" id="KW-0444">Lipid biosynthesis</keyword>
<dbReference type="eggNOG" id="KOG3071">
    <property type="taxonomic scope" value="Eukaryota"/>
</dbReference>
<dbReference type="GO" id="GO:0030148">
    <property type="term" value="P:sphingolipid biosynthetic process"/>
    <property type="evidence" value="ECO:0007669"/>
    <property type="project" value="TreeGrafter"/>
</dbReference>
<dbReference type="EnsemblMetazoa" id="RPRC000545-RA">
    <property type="protein sequence ID" value="RPRC000545-PA"/>
    <property type="gene ID" value="RPRC000545"/>
</dbReference>
<dbReference type="HOGENOM" id="CLU_048483_0_2_1"/>
<keyword evidence="5 10" id="KW-0276">Fatty acid metabolism</keyword>
<feature type="transmembrane region" description="Helical" evidence="10">
    <location>
        <begin position="118"/>
        <end position="136"/>
    </location>
</feature>
<dbReference type="InParanoid" id="T1H945"/>
<protein>
    <recommendedName>
        <fullName evidence="10">Elongation of very long chain fatty acids protein</fullName>
        <ecNumber evidence="10">2.3.1.199</ecNumber>
    </recommendedName>
    <alternativeName>
        <fullName evidence="10">Very-long-chain 3-oxoacyl-CoA synthase</fullName>
    </alternativeName>
</protein>
<keyword evidence="8 10" id="KW-0472">Membrane</keyword>
<proteinExistence type="inferred from homology"/>
<dbReference type="Proteomes" id="UP000015103">
    <property type="component" value="Unassembled WGS sequence"/>
</dbReference>
<accession>T1H945</accession>
<dbReference type="VEuPathDB" id="VectorBase:RPRC000545"/>
<dbReference type="GO" id="GO:0009922">
    <property type="term" value="F:fatty acid elongase activity"/>
    <property type="evidence" value="ECO:0007669"/>
    <property type="project" value="UniProtKB-EC"/>
</dbReference>
<organism evidence="11 12">
    <name type="scientific">Rhodnius prolixus</name>
    <name type="common">Triatomid bug</name>
    <dbReference type="NCBI Taxonomy" id="13249"/>
    <lineage>
        <taxon>Eukaryota</taxon>
        <taxon>Metazoa</taxon>
        <taxon>Ecdysozoa</taxon>
        <taxon>Arthropoda</taxon>
        <taxon>Hexapoda</taxon>
        <taxon>Insecta</taxon>
        <taxon>Pterygota</taxon>
        <taxon>Neoptera</taxon>
        <taxon>Paraneoptera</taxon>
        <taxon>Hemiptera</taxon>
        <taxon>Heteroptera</taxon>
        <taxon>Panheteroptera</taxon>
        <taxon>Cimicomorpha</taxon>
        <taxon>Reduviidae</taxon>
        <taxon>Triatominae</taxon>
        <taxon>Rhodnius</taxon>
    </lineage>
</organism>
<evidence type="ECO:0000256" key="6">
    <source>
        <dbReference type="ARBA" id="ARBA00022989"/>
    </source>
</evidence>
<evidence type="ECO:0000256" key="8">
    <source>
        <dbReference type="ARBA" id="ARBA00023136"/>
    </source>
</evidence>
<dbReference type="GO" id="GO:0005789">
    <property type="term" value="C:endoplasmic reticulum membrane"/>
    <property type="evidence" value="ECO:0007669"/>
    <property type="project" value="TreeGrafter"/>
</dbReference>
<dbReference type="PROSITE" id="PS01188">
    <property type="entry name" value="ELO"/>
    <property type="match status" value="1"/>
</dbReference>
<dbReference type="GO" id="GO:0034626">
    <property type="term" value="P:fatty acid elongation, polyunsaturated fatty acid"/>
    <property type="evidence" value="ECO:0007669"/>
    <property type="project" value="TreeGrafter"/>
</dbReference>
<keyword evidence="4 10" id="KW-0812">Transmembrane</keyword>
<comment type="catalytic activity">
    <reaction evidence="10">
        <text>a very-long-chain acyl-CoA + malonyl-CoA + H(+) = a very-long-chain 3-oxoacyl-CoA + CO2 + CoA</text>
        <dbReference type="Rhea" id="RHEA:32727"/>
        <dbReference type="ChEBI" id="CHEBI:15378"/>
        <dbReference type="ChEBI" id="CHEBI:16526"/>
        <dbReference type="ChEBI" id="CHEBI:57287"/>
        <dbReference type="ChEBI" id="CHEBI:57384"/>
        <dbReference type="ChEBI" id="CHEBI:90725"/>
        <dbReference type="ChEBI" id="CHEBI:90736"/>
        <dbReference type="EC" id="2.3.1.199"/>
    </reaction>
</comment>
<dbReference type="Pfam" id="PF01151">
    <property type="entry name" value="ELO"/>
    <property type="match status" value="1"/>
</dbReference>